<feature type="domain" description="SoHo" evidence="4">
    <location>
        <begin position="209"/>
        <end position="272"/>
    </location>
</feature>
<evidence type="ECO:0000259" key="4">
    <source>
        <dbReference type="PROSITE" id="PS50831"/>
    </source>
</evidence>
<evidence type="ECO:0000256" key="1">
    <source>
        <dbReference type="ARBA" id="ARBA00004282"/>
    </source>
</evidence>
<name>A0A9Q0N0N5_9DIPT</name>
<evidence type="ECO:0000313" key="6">
    <source>
        <dbReference type="Proteomes" id="UP001151699"/>
    </source>
</evidence>
<feature type="non-terminal residue" evidence="5">
    <location>
        <position position="1"/>
    </location>
</feature>
<feature type="non-terminal residue" evidence="5">
    <location>
        <position position="349"/>
    </location>
</feature>
<sequence length="349" mass="39870">FASDFTTTTEHTDTSVKETTEYSSRYEMSSSKNSGIWSPGNKSEPSAILSRQNSSTSQPPTPPPPPFWSPRSAEPSPTFDRKEFRPVKFKSPQLGRKIYTKEEPAVQTPWSYPLPDKVITSRNQQIPTSDFDSPYASKSKNNTITLLQKAKENQLPRSGATNFIQTELKQTTQNHSPKIINSNEVFHPIKIDYLSETPSENERPKKMIDFGQKKIDGIGPTTKQGMPIVLRSEVDEDHHHKWYKRMYNTLHKVNQNGRYPYKTSGYLSEPEPNYDSDYSIYKYSTLDRRRNAPFNDNYKNNATTTTEEKLNGTMPSSIKCGTGLYKNQPGRIENYVPGNFAVSDKERKE</sequence>
<evidence type="ECO:0000313" key="5">
    <source>
        <dbReference type="EMBL" id="KAJ6641438.1"/>
    </source>
</evidence>
<dbReference type="OrthoDB" id="7788662at2759"/>
<comment type="subcellular location">
    <subcellularLocation>
        <location evidence="1">Cell junction</location>
    </subcellularLocation>
</comment>
<dbReference type="Proteomes" id="UP001151699">
    <property type="component" value="Chromosome B"/>
</dbReference>
<keyword evidence="6" id="KW-1185">Reference proteome</keyword>
<keyword evidence="2" id="KW-0965">Cell junction</keyword>
<comment type="caution">
    <text evidence="5">The sequence shown here is derived from an EMBL/GenBank/DDBJ whole genome shotgun (WGS) entry which is preliminary data.</text>
</comment>
<dbReference type="GO" id="GO:0070161">
    <property type="term" value="C:anchoring junction"/>
    <property type="evidence" value="ECO:0007669"/>
    <property type="project" value="UniProtKB-SubCell"/>
</dbReference>
<proteinExistence type="predicted"/>
<dbReference type="EMBL" id="WJQU01000002">
    <property type="protein sequence ID" value="KAJ6641438.1"/>
    <property type="molecule type" value="Genomic_DNA"/>
</dbReference>
<organism evidence="5 6">
    <name type="scientific">Pseudolycoriella hygida</name>
    <dbReference type="NCBI Taxonomy" id="35572"/>
    <lineage>
        <taxon>Eukaryota</taxon>
        <taxon>Metazoa</taxon>
        <taxon>Ecdysozoa</taxon>
        <taxon>Arthropoda</taxon>
        <taxon>Hexapoda</taxon>
        <taxon>Insecta</taxon>
        <taxon>Pterygota</taxon>
        <taxon>Neoptera</taxon>
        <taxon>Endopterygota</taxon>
        <taxon>Diptera</taxon>
        <taxon>Nematocera</taxon>
        <taxon>Sciaroidea</taxon>
        <taxon>Sciaridae</taxon>
        <taxon>Pseudolycoriella</taxon>
    </lineage>
</organism>
<dbReference type="InterPro" id="IPR003127">
    <property type="entry name" value="SoHo_dom"/>
</dbReference>
<evidence type="ECO:0000256" key="3">
    <source>
        <dbReference type="SAM" id="MobiDB-lite"/>
    </source>
</evidence>
<evidence type="ECO:0000256" key="2">
    <source>
        <dbReference type="ARBA" id="ARBA00022949"/>
    </source>
</evidence>
<feature type="compositionally biased region" description="Basic and acidic residues" evidence="3">
    <location>
        <begin position="10"/>
        <end position="20"/>
    </location>
</feature>
<gene>
    <name evidence="5" type="ORF">Bhyg_06377</name>
</gene>
<dbReference type="PROSITE" id="PS50831">
    <property type="entry name" value="SOHO"/>
    <property type="match status" value="1"/>
</dbReference>
<accession>A0A9Q0N0N5</accession>
<feature type="compositionally biased region" description="Polar residues" evidence="3">
    <location>
        <begin position="21"/>
        <end position="44"/>
    </location>
</feature>
<protein>
    <recommendedName>
        <fullName evidence="4">SoHo domain-containing protein</fullName>
    </recommendedName>
</protein>
<feature type="region of interest" description="Disordered" evidence="3">
    <location>
        <begin position="1"/>
        <end position="102"/>
    </location>
</feature>
<dbReference type="AlphaFoldDB" id="A0A9Q0N0N5"/>
<feature type="compositionally biased region" description="Pro residues" evidence="3">
    <location>
        <begin position="59"/>
        <end position="68"/>
    </location>
</feature>
<reference evidence="5" key="1">
    <citation type="submission" date="2022-07" db="EMBL/GenBank/DDBJ databases">
        <authorList>
            <person name="Trinca V."/>
            <person name="Uliana J.V.C."/>
            <person name="Torres T.T."/>
            <person name="Ward R.J."/>
            <person name="Monesi N."/>
        </authorList>
    </citation>
    <scope>NUCLEOTIDE SEQUENCE</scope>
    <source>
        <strain evidence="5">HSMRA1968</strain>
        <tissue evidence="5">Whole embryos</tissue>
    </source>
</reference>